<proteinExistence type="predicted"/>
<evidence type="ECO:0000313" key="3">
    <source>
        <dbReference type="EMBL" id="KUG03980.1"/>
    </source>
</evidence>
<dbReference type="SUPFAM" id="SSF52540">
    <property type="entry name" value="P-loop containing nucleoside triphosphate hydrolases"/>
    <property type="match status" value="1"/>
</dbReference>
<feature type="coiled-coil region" evidence="1">
    <location>
        <begin position="204"/>
        <end position="241"/>
    </location>
</feature>
<name>A0A0W8E5U5_9ZZZZ</name>
<feature type="coiled-coil region" evidence="1">
    <location>
        <begin position="845"/>
        <end position="896"/>
    </location>
</feature>
<protein>
    <recommendedName>
        <fullName evidence="2">YhaN AAA domain-containing protein</fullName>
    </recommendedName>
</protein>
<keyword evidence="1" id="KW-0175">Coiled coil</keyword>
<dbReference type="PANTHER" id="PTHR41259">
    <property type="entry name" value="DOUBLE-STRAND BREAK REPAIR RAD50 ATPASE, PUTATIVE-RELATED"/>
    <property type="match status" value="1"/>
</dbReference>
<dbReference type="AlphaFoldDB" id="A0A0W8E5U5"/>
<reference evidence="3" key="1">
    <citation type="journal article" date="2015" name="Proc. Natl. Acad. Sci. U.S.A.">
        <title>Networks of energetic and metabolic interactions define dynamics in microbial communities.</title>
        <authorList>
            <person name="Embree M."/>
            <person name="Liu J.K."/>
            <person name="Al-Bassam M.M."/>
            <person name="Zengler K."/>
        </authorList>
    </citation>
    <scope>NUCLEOTIDE SEQUENCE</scope>
</reference>
<dbReference type="Pfam" id="PF13514">
    <property type="entry name" value="AAA_27"/>
    <property type="match status" value="1"/>
</dbReference>
<dbReference type="Gene3D" id="3.40.50.300">
    <property type="entry name" value="P-loop containing nucleotide triphosphate hydrolases"/>
    <property type="match status" value="2"/>
</dbReference>
<comment type="caution">
    <text evidence="3">The sequence shown here is derived from an EMBL/GenBank/DDBJ whole genome shotgun (WGS) entry which is preliminary data.</text>
</comment>
<dbReference type="InterPro" id="IPR038734">
    <property type="entry name" value="YhaN_AAA"/>
</dbReference>
<gene>
    <name evidence="3" type="ORF">ASZ90_018643</name>
</gene>
<feature type="domain" description="YhaN AAA" evidence="2">
    <location>
        <begin position="1"/>
        <end position="205"/>
    </location>
</feature>
<accession>A0A0W8E5U5</accession>
<feature type="coiled-coil region" evidence="1">
    <location>
        <begin position="720"/>
        <end position="754"/>
    </location>
</feature>
<dbReference type="PANTHER" id="PTHR41259:SF1">
    <property type="entry name" value="DOUBLE-STRAND BREAK REPAIR RAD50 ATPASE, PUTATIVE-RELATED"/>
    <property type="match status" value="1"/>
</dbReference>
<dbReference type="EMBL" id="LNQE01001864">
    <property type="protein sequence ID" value="KUG03980.1"/>
    <property type="molecule type" value="Genomic_DNA"/>
</dbReference>
<evidence type="ECO:0000259" key="2">
    <source>
        <dbReference type="Pfam" id="PF13514"/>
    </source>
</evidence>
<feature type="coiled-coil region" evidence="1">
    <location>
        <begin position="275"/>
        <end position="339"/>
    </location>
</feature>
<feature type="coiled-coil region" evidence="1">
    <location>
        <begin position="600"/>
        <end position="634"/>
    </location>
</feature>
<dbReference type="InterPro" id="IPR027417">
    <property type="entry name" value="P-loop_NTPase"/>
</dbReference>
<sequence>MRINKLDLMKYGHFTDYIIEFDRDKPFNLIYGANESGKTTILNALSCLFYGIPKNTVYDYKHGSPVIGAELEYTDGQVISYQRKKGARTISLYEGEKDKDKKIAEKADGIKNEMQEETFRNMFALDHRILREGGRALLEVGGQLGESLFIASSGINNLQAVQKQMQDSLDLIYKPAARKTSEINQLLIRFKAQEKLKKDKSLRIDEFKQSEQEYEESRISLEESRAELKELQALENKLIRKSILLQPANQYREALIRRTELGEFEYLPENTAPVREKIQKDLDAARSRRMVLQQEIKELGDSIARINIPVKFIMHQEEIKEMKEELGRYREALKKAPEQKRDAQNYAEQALSCLNQLRPGLDSLSEAEKMRLSLQEIETIKDLAQQWLELQNEQKYLDQEIFKNKLDISLNEQKMINFPDIKDVGPLKNLLDEIRSQGDIEHILYEHKMELEKKEANFAAAYQVFPLWRGEAADLLSNRAPLEDTMRKYEGLFKGIDDKLQALDVFWKNAQNDLKRYQVQLEELQEKGHIPEESILIAAREQRQLGWSIIKKNLVGEPDHGAELAYTAGLRLEIVYEGDVEQADAIADQMRKEADLTAQRNRLLASIQDTEARLEENLAEQESAREEKVRLERLWQAEWPDMPIDRILSPMEMRSWISVFLDLSKQYLEIMQLIRKQGGLRESCEKAKSMLGGMLGMGSEASPKSLRSLINTCQNTINQHEQINLDHKALTQQIQRDREQAERLAQDSKRLMNRTDSWQSTWVELMDRAGLDRNISPGAALSYTGALRQMFELIDKRNSSERECQSSWSFIEGFETRAKNLAQETEMDYLFTPPERLVVLMDEGRERAEQDQVLLEEKKQNLLKKESELQDTSYKLQGYEEELKRLLAQVKCADLEQMQEMEERSQRGRELDHRIETARDQLVAHLPDTSISVEELLKELENVDADQLKAEISTLSETINLQEKRKETASSRFLQADYKYSELTRNVSEEAALAAQQAQESAARIRNLAEEYVRLKVARKILAQSIISYSRRNQNYIIERAGEFFARLTLNSFSGLKVGQNEAYREVLLGTRASGDELGIEEMSEGTQDQLYLAIRLANIEQFTANNRPIPLIMDDLLINFDDERARAALGILGELASKLQIIYFTHHTHIKEMAEKQISPELIKIQQLCL</sequence>
<evidence type="ECO:0000256" key="1">
    <source>
        <dbReference type="SAM" id="Coils"/>
    </source>
</evidence>
<organism evidence="3">
    <name type="scientific">hydrocarbon metagenome</name>
    <dbReference type="NCBI Taxonomy" id="938273"/>
    <lineage>
        <taxon>unclassified sequences</taxon>
        <taxon>metagenomes</taxon>
        <taxon>ecological metagenomes</taxon>
    </lineage>
</organism>